<dbReference type="PANTHER" id="PTHR30528">
    <property type="entry name" value="CYTOPLASMIC PROTEIN"/>
    <property type="match status" value="1"/>
</dbReference>
<sequence>MSSRVTDAASTGDVLRLSSRSAQLMHLAAQGLLKRGTRKARKPDVATIIARMGLLQIDTINVVARSPYMVLFSRLGGYRNEWLDETLAEGLIAECWAHEACFVPSGQFHYHRDYRSGRAGHWAHKSAERTHAEARTDMDALLERIRREGPLRAADFERDAPASKGWWGWKPEKRWLEAWFALGRLMVARRERFQRVYDLAERVTAHWPEPPPPGTQDEAAVRRYFIIESMRALGIAKARWIADYFRLRPRVTDEELVPMLADGSLIRIAVDGWDEPAYVHRSHASLLDEAVRGSLRATRTTLLSPFDPVVWDRARAMDLFGFEYTIECYTPAPKRKYGYYVLPILHRGRLVGRLDAKAHRQGGLFQVLGIWLEPGEALSPVLVEGLALAIDECAAWHGTPRVVVERSQPRGLASLIGKALSG</sequence>
<name>A0ABT9SX66_9GAMM</name>
<keyword evidence="2" id="KW-1185">Reference proteome</keyword>
<evidence type="ECO:0000313" key="1">
    <source>
        <dbReference type="EMBL" id="MDQ0008903.1"/>
    </source>
</evidence>
<dbReference type="RefSeq" id="WP_306847899.1">
    <property type="nucleotide sequence ID" value="NZ_JAUSSK010000001.1"/>
</dbReference>
<dbReference type="PANTHER" id="PTHR30528:SF0">
    <property type="entry name" value="CYTOPLASMIC PROTEIN"/>
    <property type="match status" value="1"/>
</dbReference>
<gene>
    <name evidence="1" type="ORF">J2T07_001062</name>
</gene>
<dbReference type="Pfam" id="PF06224">
    <property type="entry name" value="AlkZ-like"/>
    <property type="match status" value="1"/>
</dbReference>
<reference evidence="1 2" key="1">
    <citation type="submission" date="2023-07" db="EMBL/GenBank/DDBJ databases">
        <title>Sorghum-associated microbial communities from plants grown in Nebraska, USA.</title>
        <authorList>
            <person name="Schachtman D."/>
        </authorList>
    </citation>
    <scope>NUCLEOTIDE SEQUENCE [LARGE SCALE GENOMIC DNA]</scope>
    <source>
        <strain evidence="1 2">CC60</strain>
    </source>
</reference>
<accession>A0ABT9SX66</accession>
<evidence type="ECO:0000313" key="2">
    <source>
        <dbReference type="Proteomes" id="UP001237737"/>
    </source>
</evidence>
<dbReference type="InterPro" id="IPR009351">
    <property type="entry name" value="AlkZ-like"/>
</dbReference>
<proteinExistence type="predicted"/>
<organism evidence="1 2">
    <name type="scientific">Luteibacter jiangsuensis</name>
    <dbReference type="NCBI Taxonomy" id="637577"/>
    <lineage>
        <taxon>Bacteria</taxon>
        <taxon>Pseudomonadati</taxon>
        <taxon>Pseudomonadota</taxon>
        <taxon>Gammaproteobacteria</taxon>
        <taxon>Lysobacterales</taxon>
        <taxon>Rhodanobacteraceae</taxon>
        <taxon>Luteibacter</taxon>
    </lineage>
</organism>
<dbReference type="EMBL" id="JAUSSK010000001">
    <property type="protein sequence ID" value="MDQ0008903.1"/>
    <property type="molecule type" value="Genomic_DNA"/>
</dbReference>
<comment type="caution">
    <text evidence="1">The sequence shown here is derived from an EMBL/GenBank/DDBJ whole genome shotgun (WGS) entry which is preliminary data.</text>
</comment>
<protein>
    <submittedName>
        <fullName evidence="1">Uncharacterized protein YcaQ</fullName>
    </submittedName>
</protein>
<dbReference type="Proteomes" id="UP001237737">
    <property type="component" value="Unassembled WGS sequence"/>
</dbReference>